<gene>
    <name evidence="2" type="ORF">PLEPLA_LOCUS14395</name>
</gene>
<evidence type="ECO:0000313" key="2">
    <source>
        <dbReference type="EMBL" id="CAB1426459.1"/>
    </source>
</evidence>
<feature type="region of interest" description="Disordered" evidence="1">
    <location>
        <begin position="17"/>
        <end position="40"/>
    </location>
</feature>
<keyword evidence="3" id="KW-1185">Reference proteome</keyword>
<proteinExistence type="predicted"/>
<organism evidence="2 3">
    <name type="scientific">Pleuronectes platessa</name>
    <name type="common">European plaice</name>
    <dbReference type="NCBI Taxonomy" id="8262"/>
    <lineage>
        <taxon>Eukaryota</taxon>
        <taxon>Metazoa</taxon>
        <taxon>Chordata</taxon>
        <taxon>Craniata</taxon>
        <taxon>Vertebrata</taxon>
        <taxon>Euteleostomi</taxon>
        <taxon>Actinopterygii</taxon>
        <taxon>Neopterygii</taxon>
        <taxon>Teleostei</taxon>
        <taxon>Neoteleostei</taxon>
        <taxon>Acanthomorphata</taxon>
        <taxon>Carangaria</taxon>
        <taxon>Pleuronectiformes</taxon>
        <taxon>Pleuronectoidei</taxon>
        <taxon>Pleuronectidae</taxon>
        <taxon>Pleuronectes</taxon>
    </lineage>
</organism>
<evidence type="ECO:0000256" key="1">
    <source>
        <dbReference type="SAM" id="MobiDB-lite"/>
    </source>
</evidence>
<dbReference type="EMBL" id="CADEAL010000890">
    <property type="protein sequence ID" value="CAB1426459.1"/>
    <property type="molecule type" value="Genomic_DNA"/>
</dbReference>
<dbReference type="Proteomes" id="UP001153269">
    <property type="component" value="Unassembled WGS sequence"/>
</dbReference>
<protein>
    <submittedName>
        <fullName evidence="2">Uncharacterized protein</fullName>
    </submittedName>
</protein>
<sequence length="134" mass="15237">MCLEGIVMIMQQQSTHRASAQHQQTHVTHHHHHHHPKPAPMLQRQVNDPGDRCGCCFCCGDPFSSCRATLARCYCCHCLLRSFLLLLLLYCSGEEEKTLKQGGLEEMEKYISNQISLNSAIPLVWCISCERDVL</sequence>
<comment type="caution">
    <text evidence="2">The sequence shown here is derived from an EMBL/GenBank/DDBJ whole genome shotgun (WGS) entry which is preliminary data.</text>
</comment>
<reference evidence="2" key="1">
    <citation type="submission" date="2020-03" db="EMBL/GenBank/DDBJ databases">
        <authorList>
            <person name="Weist P."/>
        </authorList>
    </citation>
    <scope>NUCLEOTIDE SEQUENCE</scope>
</reference>
<name>A0A9N7U7B3_PLEPL</name>
<feature type="compositionally biased region" description="Basic residues" evidence="1">
    <location>
        <begin position="27"/>
        <end position="37"/>
    </location>
</feature>
<accession>A0A9N7U7B3</accession>
<dbReference type="AlphaFoldDB" id="A0A9N7U7B3"/>
<evidence type="ECO:0000313" key="3">
    <source>
        <dbReference type="Proteomes" id="UP001153269"/>
    </source>
</evidence>